<reference evidence="1 2" key="1">
    <citation type="submission" date="2018-08" db="EMBL/GenBank/DDBJ databases">
        <title>The first complete genome of Treponema rectale (CHPAT), a commensal spirochete of the bovine rectum.</title>
        <authorList>
            <person name="Staton G.J."/>
            <person name="Clegg S.R."/>
            <person name="Carter S.D."/>
            <person name="Radford A.D."/>
            <person name="Darby A."/>
            <person name="Hall N."/>
            <person name="Birtles R.J."/>
            <person name="Evans N.J."/>
        </authorList>
    </citation>
    <scope>NUCLEOTIDE SEQUENCE [LARGE SCALE GENOMIC DNA]</scope>
    <source>
        <strain evidence="1 2">CHPA</strain>
    </source>
</reference>
<dbReference type="InterPro" id="IPR050155">
    <property type="entry name" value="HAD-like_hydrolase_sf"/>
</dbReference>
<dbReference type="GO" id="GO:0016787">
    <property type="term" value="F:hydrolase activity"/>
    <property type="evidence" value="ECO:0007669"/>
    <property type="project" value="UniProtKB-KW"/>
</dbReference>
<name>A0A7M1XL94_9SPIR</name>
<sequence>MRFKDFDYMKKLVLFDFDGTLADTSEGIINSHKYAHKMMGREIPSDEVLYSVIGGPLLQTYMNRFGFNENEAIEAVKYYREFYAKQGINEAQLYPGIKDLLVTLNQKGILAGVATLKAEKFAKIMSENLGIAEYFSVIHGIDANDKSSKADIIKRCLEDTGTNFSDVLMVGDSIHDYNGAQEAGIDFAGVIYGFGFTGRNHGNNFNIFNSSAELQDFILKSCN</sequence>
<dbReference type="SFLD" id="SFLDS00003">
    <property type="entry name" value="Haloacid_Dehalogenase"/>
    <property type="match status" value="1"/>
</dbReference>
<dbReference type="GO" id="GO:0004713">
    <property type="term" value="F:protein tyrosine kinase activity"/>
    <property type="evidence" value="ECO:0007669"/>
    <property type="project" value="TreeGrafter"/>
</dbReference>
<dbReference type="KEGG" id="trc:DYE49_08390"/>
<organism evidence="1 2">
    <name type="scientific">Treponema rectale</name>
    <dbReference type="NCBI Taxonomy" id="744512"/>
    <lineage>
        <taxon>Bacteria</taxon>
        <taxon>Pseudomonadati</taxon>
        <taxon>Spirochaetota</taxon>
        <taxon>Spirochaetia</taxon>
        <taxon>Spirochaetales</taxon>
        <taxon>Treponemataceae</taxon>
        <taxon>Treponema</taxon>
    </lineage>
</organism>
<evidence type="ECO:0000313" key="1">
    <source>
        <dbReference type="EMBL" id="QOS40474.1"/>
    </source>
</evidence>
<accession>A0A7M1XL94</accession>
<dbReference type="InterPro" id="IPR036412">
    <property type="entry name" value="HAD-like_sf"/>
</dbReference>
<gene>
    <name evidence="1" type="ORF">DYE49_08390</name>
</gene>
<dbReference type="Gene3D" id="1.10.150.240">
    <property type="entry name" value="Putative phosphatase, domain 2"/>
    <property type="match status" value="1"/>
</dbReference>
<dbReference type="AlphaFoldDB" id="A0A7M1XL94"/>
<dbReference type="Proteomes" id="UP000593591">
    <property type="component" value="Chromosome"/>
</dbReference>
<proteinExistence type="predicted"/>
<dbReference type="InterPro" id="IPR023214">
    <property type="entry name" value="HAD_sf"/>
</dbReference>
<dbReference type="NCBIfam" id="TIGR01549">
    <property type="entry name" value="HAD-SF-IA-v1"/>
    <property type="match status" value="1"/>
</dbReference>
<dbReference type="PANTHER" id="PTHR43434:SF20">
    <property type="entry name" value="5'-NUCLEOTIDASE"/>
    <property type="match status" value="1"/>
</dbReference>
<dbReference type="EMBL" id="CP031517">
    <property type="protein sequence ID" value="QOS40474.1"/>
    <property type="molecule type" value="Genomic_DNA"/>
</dbReference>
<dbReference type="InterPro" id="IPR023198">
    <property type="entry name" value="PGP-like_dom2"/>
</dbReference>
<dbReference type="Gene3D" id="3.40.50.1000">
    <property type="entry name" value="HAD superfamily/HAD-like"/>
    <property type="match status" value="1"/>
</dbReference>
<dbReference type="SFLD" id="SFLDG01129">
    <property type="entry name" value="C1.5:_HAD__Beta-PGM__Phosphata"/>
    <property type="match status" value="1"/>
</dbReference>
<dbReference type="GO" id="GO:0005829">
    <property type="term" value="C:cytosol"/>
    <property type="evidence" value="ECO:0007669"/>
    <property type="project" value="TreeGrafter"/>
</dbReference>
<dbReference type="InterPro" id="IPR006439">
    <property type="entry name" value="HAD-SF_hydro_IA"/>
</dbReference>
<protein>
    <submittedName>
        <fullName evidence="1">HAD family hydrolase</fullName>
    </submittedName>
</protein>
<dbReference type="SUPFAM" id="SSF56784">
    <property type="entry name" value="HAD-like"/>
    <property type="match status" value="1"/>
</dbReference>
<dbReference type="Pfam" id="PF13419">
    <property type="entry name" value="HAD_2"/>
    <property type="match status" value="1"/>
</dbReference>
<dbReference type="PANTHER" id="PTHR43434">
    <property type="entry name" value="PHOSPHOGLYCOLATE PHOSPHATASE"/>
    <property type="match status" value="1"/>
</dbReference>
<dbReference type="InterPro" id="IPR041492">
    <property type="entry name" value="HAD_2"/>
</dbReference>
<keyword evidence="1" id="KW-0378">Hydrolase</keyword>
<evidence type="ECO:0000313" key="2">
    <source>
        <dbReference type="Proteomes" id="UP000593591"/>
    </source>
</evidence>